<sequence>MHESYTSKTNGHPREQDMNTTDGATQTKRSVTTPRIQKSWFELPAPIRQLFDTFPLITYDENLLPQRTSIPRTQTTLHIFTPGDQANRTRLSPNPACLRWQAYLLINKLPFSIVSANNHASPSGALPFILPATKSRRDPQPQAISSAKIQRWAITQGAKEEVLDVRSDAYMALIDQNIRNAWLYNLYLQDENFEAVAKKLYIRSASSNSLVQMSLAYQLRAAAKDELLRTRTFIDAPEIYDLAEAAFRSLSTLLADEKFFTKTESPGLFDVALFAYTHPLLDLASSGDGQDLEWRDKSLLQILMRHEKLVEHRERVLKQCLDG</sequence>
<reference evidence="1" key="1">
    <citation type="submission" date="2022-10" db="EMBL/GenBank/DDBJ databases">
        <title>Culturing micro-colonial fungi from biological soil crusts in the Mojave desert and describing Neophaeococcomyces mojavensis, and introducing the new genera and species Taxawa tesnikishii.</title>
        <authorList>
            <person name="Kurbessoian T."/>
            <person name="Stajich J.E."/>
        </authorList>
    </citation>
    <scope>NUCLEOTIDE SEQUENCE</scope>
    <source>
        <strain evidence="1">JES_112</strain>
    </source>
</reference>
<organism evidence="1 2">
    <name type="scientific">Neophaeococcomyces mojaviensis</name>
    <dbReference type="NCBI Taxonomy" id="3383035"/>
    <lineage>
        <taxon>Eukaryota</taxon>
        <taxon>Fungi</taxon>
        <taxon>Dikarya</taxon>
        <taxon>Ascomycota</taxon>
        <taxon>Pezizomycotina</taxon>
        <taxon>Eurotiomycetes</taxon>
        <taxon>Chaetothyriomycetidae</taxon>
        <taxon>Chaetothyriales</taxon>
        <taxon>Chaetothyriales incertae sedis</taxon>
        <taxon>Neophaeococcomyces</taxon>
    </lineage>
</organism>
<name>A0ACC3ADH8_9EURO</name>
<gene>
    <name evidence="1" type="ORF">H2198_002834</name>
</gene>
<dbReference type="EMBL" id="JAPDRQ010000035">
    <property type="protein sequence ID" value="KAJ9659944.1"/>
    <property type="molecule type" value="Genomic_DNA"/>
</dbReference>
<protein>
    <submittedName>
        <fullName evidence="1">Uncharacterized protein</fullName>
    </submittedName>
</protein>
<evidence type="ECO:0000313" key="2">
    <source>
        <dbReference type="Proteomes" id="UP001172386"/>
    </source>
</evidence>
<accession>A0ACC3ADH8</accession>
<evidence type="ECO:0000313" key="1">
    <source>
        <dbReference type="EMBL" id="KAJ9659944.1"/>
    </source>
</evidence>
<dbReference type="Proteomes" id="UP001172386">
    <property type="component" value="Unassembled WGS sequence"/>
</dbReference>
<comment type="caution">
    <text evidence="1">The sequence shown here is derived from an EMBL/GenBank/DDBJ whole genome shotgun (WGS) entry which is preliminary data.</text>
</comment>
<keyword evidence="2" id="KW-1185">Reference proteome</keyword>
<proteinExistence type="predicted"/>